<comment type="similarity">
    <text evidence="2 14 15">Belongs to the TonB-dependent receptor family.</text>
</comment>
<organism evidence="19 20">
    <name type="scientific">Roseomonas gilardii</name>
    <dbReference type="NCBI Taxonomy" id="257708"/>
    <lineage>
        <taxon>Bacteria</taxon>
        <taxon>Pseudomonadati</taxon>
        <taxon>Pseudomonadota</taxon>
        <taxon>Alphaproteobacteria</taxon>
        <taxon>Acetobacterales</taxon>
        <taxon>Roseomonadaceae</taxon>
        <taxon>Roseomonas</taxon>
    </lineage>
</organism>
<dbReference type="InterPro" id="IPR037066">
    <property type="entry name" value="Plug_dom_sf"/>
</dbReference>
<evidence type="ECO:0000256" key="10">
    <source>
        <dbReference type="ARBA" id="ARBA00023077"/>
    </source>
</evidence>
<dbReference type="InterPro" id="IPR000531">
    <property type="entry name" value="Beta-barrel_TonB"/>
</dbReference>
<evidence type="ECO:0000256" key="6">
    <source>
        <dbReference type="ARBA" id="ARBA00022692"/>
    </source>
</evidence>
<keyword evidence="4 14" id="KW-1134">Transmembrane beta strand</keyword>
<comment type="subcellular location">
    <subcellularLocation>
        <location evidence="1 14">Cell outer membrane</location>
        <topology evidence="1 14">Multi-pass membrane protein</topology>
    </subcellularLocation>
</comment>
<dbReference type="NCBIfam" id="TIGR01783">
    <property type="entry name" value="TonB-siderophor"/>
    <property type="match status" value="1"/>
</dbReference>
<dbReference type="Gene3D" id="2.40.170.20">
    <property type="entry name" value="TonB-dependent receptor, beta-barrel domain"/>
    <property type="match status" value="1"/>
</dbReference>
<dbReference type="InterPro" id="IPR012910">
    <property type="entry name" value="Plug_dom"/>
</dbReference>
<keyword evidence="12 19" id="KW-0675">Receptor</keyword>
<feature type="signal peptide" evidence="16">
    <location>
        <begin position="1"/>
        <end position="28"/>
    </location>
</feature>
<name>A0ABU3MDC5_9PROT</name>
<keyword evidence="5" id="KW-0410">Iron transport</keyword>
<dbReference type="PANTHER" id="PTHR32552:SF68">
    <property type="entry name" value="FERRICHROME OUTER MEMBRANE TRANSPORTER_PHAGE RECEPTOR"/>
    <property type="match status" value="1"/>
</dbReference>
<feature type="domain" description="TonB-dependent receptor plug" evidence="18">
    <location>
        <begin position="77"/>
        <end position="175"/>
    </location>
</feature>
<feature type="chain" id="PRO_5045332016" evidence="16">
    <location>
        <begin position="29"/>
        <end position="724"/>
    </location>
</feature>
<evidence type="ECO:0000256" key="7">
    <source>
        <dbReference type="ARBA" id="ARBA00022729"/>
    </source>
</evidence>
<proteinExistence type="inferred from homology"/>
<dbReference type="CDD" id="cd01347">
    <property type="entry name" value="ligand_gated_channel"/>
    <property type="match status" value="1"/>
</dbReference>
<evidence type="ECO:0000313" key="19">
    <source>
        <dbReference type="EMBL" id="MDT8330874.1"/>
    </source>
</evidence>
<keyword evidence="8" id="KW-0408">Iron</keyword>
<gene>
    <name evidence="19" type="ORF">RQ831_07395</name>
</gene>
<evidence type="ECO:0000256" key="3">
    <source>
        <dbReference type="ARBA" id="ARBA00022448"/>
    </source>
</evidence>
<keyword evidence="9" id="KW-0406">Ion transport</keyword>
<dbReference type="InterPro" id="IPR010105">
    <property type="entry name" value="TonB_sidphr_rcpt"/>
</dbReference>
<evidence type="ECO:0000256" key="11">
    <source>
        <dbReference type="ARBA" id="ARBA00023136"/>
    </source>
</evidence>
<dbReference type="SUPFAM" id="SSF56935">
    <property type="entry name" value="Porins"/>
    <property type="match status" value="1"/>
</dbReference>
<keyword evidence="10 15" id="KW-0798">TonB box</keyword>
<evidence type="ECO:0000256" key="13">
    <source>
        <dbReference type="ARBA" id="ARBA00023237"/>
    </source>
</evidence>
<evidence type="ECO:0000259" key="17">
    <source>
        <dbReference type="Pfam" id="PF00593"/>
    </source>
</evidence>
<dbReference type="InterPro" id="IPR036942">
    <property type="entry name" value="Beta-barrel_TonB_sf"/>
</dbReference>
<evidence type="ECO:0000256" key="8">
    <source>
        <dbReference type="ARBA" id="ARBA00023004"/>
    </source>
</evidence>
<evidence type="ECO:0000256" key="1">
    <source>
        <dbReference type="ARBA" id="ARBA00004571"/>
    </source>
</evidence>
<dbReference type="InterPro" id="IPR039426">
    <property type="entry name" value="TonB-dep_rcpt-like"/>
</dbReference>
<dbReference type="PROSITE" id="PS52016">
    <property type="entry name" value="TONB_DEPENDENT_REC_3"/>
    <property type="match status" value="1"/>
</dbReference>
<evidence type="ECO:0000256" key="12">
    <source>
        <dbReference type="ARBA" id="ARBA00023170"/>
    </source>
</evidence>
<feature type="domain" description="TonB-dependent receptor-like beta-barrel" evidence="17">
    <location>
        <begin position="249"/>
        <end position="694"/>
    </location>
</feature>
<reference evidence="19 20" key="1">
    <citation type="journal article" date="2019" name="Microb. Pathog.">
        <title>Comparison of VITEK 2, MALDI-TOF MS, 16S rRNA gene sequencing, and whole-genome sequencing for identification of Roseomonas mucosa.</title>
        <authorList>
            <person name="Rudolph W.W."/>
            <person name="Gunzer F."/>
            <person name="Trauth M."/>
            <person name="Bunk B."/>
            <person name="Bigge R."/>
            <person name="Schrottner P."/>
        </authorList>
    </citation>
    <scope>NUCLEOTIDE SEQUENCE [LARGE SCALE GENOMIC DNA]</scope>
    <source>
        <strain evidence="19 20">DSM 103800</strain>
    </source>
</reference>
<dbReference type="Gene3D" id="2.170.130.10">
    <property type="entry name" value="TonB-dependent receptor, plug domain"/>
    <property type="match status" value="1"/>
</dbReference>
<dbReference type="Pfam" id="PF00593">
    <property type="entry name" value="TonB_dep_Rec_b-barrel"/>
    <property type="match status" value="1"/>
</dbReference>
<evidence type="ECO:0000256" key="4">
    <source>
        <dbReference type="ARBA" id="ARBA00022452"/>
    </source>
</evidence>
<dbReference type="PANTHER" id="PTHR32552">
    <property type="entry name" value="FERRICHROME IRON RECEPTOR-RELATED"/>
    <property type="match status" value="1"/>
</dbReference>
<keyword evidence="11 14" id="KW-0472">Membrane</keyword>
<comment type="caution">
    <text evidence="19">The sequence shown here is derived from an EMBL/GenBank/DDBJ whole genome shotgun (WGS) entry which is preliminary data.</text>
</comment>
<keyword evidence="20" id="KW-1185">Reference proteome</keyword>
<dbReference type="Proteomes" id="UP001258945">
    <property type="component" value="Unassembled WGS sequence"/>
</dbReference>
<dbReference type="Pfam" id="PF07715">
    <property type="entry name" value="Plug"/>
    <property type="match status" value="1"/>
</dbReference>
<protein>
    <submittedName>
        <fullName evidence="19">TonB-dependent siderophore receptor</fullName>
    </submittedName>
</protein>
<dbReference type="EMBL" id="JAVVDO010000008">
    <property type="protein sequence ID" value="MDT8330874.1"/>
    <property type="molecule type" value="Genomic_DNA"/>
</dbReference>
<evidence type="ECO:0000259" key="18">
    <source>
        <dbReference type="Pfam" id="PF07715"/>
    </source>
</evidence>
<sequence>MRVPAASRQLPICLGMLGLMAGAPAAFGQSGAAADQPVVLPTVSVEGRGRPAETARGPVEGLVATRSATGSKTDTPLVETPQSVSVITSDQIEKLNIGSVNEALRYSPGAFSSGTDYRGEYFSVRGFSADVFLDGTRVPAPVTAQSFRIEPWGMERMELLRGTTSALYGQGNLGGLVNAVSKTPYPGQVRQIAFQTGSFGRLQGMWDVGGSLTGDDTLLGRFVGLIRDADTEFDGGHDNRIYLAPSLRWRPSADTTLTLLGSYLRDDNGVTGQWLPPQGTALYNPNGRIPRGRTTGEPDWDTYRKSQYSLGYMLEHQATDWLTLRQNLRYTYQSLDYNTIYASGLVAGQWRRVNRVASINQPLAASLTLDNQAEARFDTGPLRHTALVGLDYRYQRVSNRTWAGATTTLDVYDPSYGTVPTLPRGATSITLNNQKQNQLGLYAQDQARLGNWILTLTGRQDWASSDTHNNRTGTDTSQDDSALTGRAALLYAFDFGLSPYISYATSFLPVLSTYAPQRGGDTFKPTTGTQYEGGVKYQPPGSRSLFSAAYFELTQKNVTTADPIYANYSIQTGEAQSRGVELEAHVALTDGLSLIGAYTAQETEVTRSTANNLGRRLTTVPNHMASLWADYSYPVSENLTLGAGAGIRYVGNTMANNVPTATTPIFHAPGFTLYDAMLRADYKQWRLTVTGTNLGDKDYFAACYSSSCSYGVGRAVYATLAYRW</sequence>
<evidence type="ECO:0000256" key="5">
    <source>
        <dbReference type="ARBA" id="ARBA00022496"/>
    </source>
</evidence>
<evidence type="ECO:0000256" key="16">
    <source>
        <dbReference type="SAM" id="SignalP"/>
    </source>
</evidence>
<evidence type="ECO:0000256" key="15">
    <source>
        <dbReference type="RuleBase" id="RU003357"/>
    </source>
</evidence>
<keyword evidence="6 14" id="KW-0812">Transmembrane</keyword>
<evidence type="ECO:0000256" key="9">
    <source>
        <dbReference type="ARBA" id="ARBA00023065"/>
    </source>
</evidence>
<evidence type="ECO:0000256" key="2">
    <source>
        <dbReference type="ARBA" id="ARBA00009810"/>
    </source>
</evidence>
<keyword evidence="3 14" id="KW-0813">Transport</keyword>
<evidence type="ECO:0000313" key="20">
    <source>
        <dbReference type="Proteomes" id="UP001258945"/>
    </source>
</evidence>
<keyword evidence="13 14" id="KW-0998">Cell outer membrane</keyword>
<evidence type="ECO:0000256" key="14">
    <source>
        <dbReference type="PROSITE-ProRule" id="PRU01360"/>
    </source>
</evidence>
<accession>A0ABU3MDC5</accession>
<keyword evidence="7 16" id="KW-0732">Signal</keyword>